<feature type="transmembrane region" description="Helical" evidence="3">
    <location>
        <begin position="194"/>
        <end position="212"/>
    </location>
</feature>
<feature type="region of interest" description="Disordered" evidence="2">
    <location>
        <begin position="64"/>
        <end position="98"/>
    </location>
</feature>
<comment type="subcellular location">
    <subcellularLocation>
        <location evidence="1">Cytoplasm</location>
    </subcellularLocation>
</comment>
<dbReference type="InterPro" id="IPR010718">
    <property type="entry name" value="DUF1294"/>
</dbReference>
<proteinExistence type="predicted"/>
<dbReference type="Pfam" id="PF06961">
    <property type="entry name" value="DUF1294"/>
    <property type="match status" value="1"/>
</dbReference>
<feature type="domain" description="CSD" evidence="4">
    <location>
        <begin position="2"/>
        <end position="67"/>
    </location>
</feature>
<dbReference type="Gene3D" id="2.40.50.140">
    <property type="entry name" value="Nucleic acid-binding proteins"/>
    <property type="match status" value="1"/>
</dbReference>
<dbReference type="CDD" id="cd04458">
    <property type="entry name" value="CSP_CDS"/>
    <property type="match status" value="1"/>
</dbReference>
<dbReference type="InterPro" id="IPR012340">
    <property type="entry name" value="NA-bd_OB-fold"/>
</dbReference>
<comment type="caution">
    <text evidence="5">The sequence shown here is derived from an EMBL/GenBank/DDBJ whole genome shotgun (WGS) entry which is preliminary data.</text>
</comment>
<evidence type="ECO:0000313" key="5">
    <source>
        <dbReference type="EMBL" id="MEJ8859454.1"/>
    </source>
</evidence>
<reference evidence="5 6" key="1">
    <citation type="submission" date="2024-03" db="EMBL/GenBank/DDBJ databases">
        <title>Novel species of the genus Variovorax.</title>
        <authorList>
            <person name="Liu Q."/>
            <person name="Xin Y.-H."/>
        </authorList>
    </citation>
    <scope>NUCLEOTIDE SEQUENCE [LARGE SCALE GENOMIC DNA]</scope>
    <source>
        <strain evidence="5 6">KACC 18901</strain>
    </source>
</reference>
<dbReference type="Proteomes" id="UP001367030">
    <property type="component" value="Unassembled WGS sequence"/>
</dbReference>
<organism evidence="5 6">
    <name type="scientific">Variovorax robiniae</name>
    <dbReference type="NCBI Taxonomy" id="1836199"/>
    <lineage>
        <taxon>Bacteria</taxon>
        <taxon>Pseudomonadati</taxon>
        <taxon>Pseudomonadota</taxon>
        <taxon>Betaproteobacteria</taxon>
        <taxon>Burkholderiales</taxon>
        <taxon>Comamonadaceae</taxon>
        <taxon>Variovorax</taxon>
    </lineage>
</organism>
<dbReference type="SMART" id="SM00357">
    <property type="entry name" value="CSP"/>
    <property type="match status" value="1"/>
</dbReference>
<dbReference type="PROSITE" id="PS00352">
    <property type="entry name" value="CSD_1"/>
    <property type="match status" value="1"/>
</dbReference>
<gene>
    <name evidence="5" type="ORF">WKW79_33155</name>
</gene>
<evidence type="ECO:0000256" key="1">
    <source>
        <dbReference type="RuleBase" id="RU000408"/>
    </source>
</evidence>
<keyword evidence="6" id="KW-1185">Reference proteome</keyword>
<keyword evidence="3" id="KW-0472">Membrane</keyword>
<dbReference type="RefSeq" id="WP_340339494.1">
    <property type="nucleotide sequence ID" value="NZ_JBBKZS010000029.1"/>
</dbReference>
<evidence type="ECO:0000313" key="6">
    <source>
        <dbReference type="Proteomes" id="UP001367030"/>
    </source>
</evidence>
<name>A0ABU8XID4_9BURK</name>
<dbReference type="InterPro" id="IPR019844">
    <property type="entry name" value="CSD_CS"/>
</dbReference>
<feature type="compositionally biased region" description="Basic and acidic residues" evidence="2">
    <location>
        <begin position="74"/>
        <end position="96"/>
    </location>
</feature>
<dbReference type="SUPFAM" id="SSF50249">
    <property type="entry name" value="Nucleic acid-binding proteins"/>
    <property type="match status" value="1"/>
</dbReference>
<dbReference type="Pfam" id="PF00313">
    <property type="entry name" value="CSD"/>
    <property type="match status" value="1"/>
</dbReference>
<keyword evidence="3" id="KW-0812">Transmembrane</keyword>
<evidence type="ECO:0000259" key="4">
    <source>
        <dbReference type="PROSITE" id="PS51857"/>
    </source>
</evidence>
<dbReference type="InterPro" id="IPR011129">
    <property type="entry name" value="CSD"/>
</dbReference>
<dbReference type="InterPro" id="IPR002059">
    <property type="entry name" value="CSP_DNA-bd"/>
</dbReference>
<dbReference type="EMBL" id="JBBKZS010000029">
    <property type="protein sequence ID" value="MEJ8859454.1"/>
    <property type="molecule type" value="Genomic_DNA"/>
</dbReference>
<evidence type="ECO:0000256" key="3">
    <source>
        <dbReference type="SAM" id="Phobius"/>
    </source>
</evidence>
<feature type="transmembrane region" description="Helical" evidence="3">
    <location>
        <begin position="128"/>
        <end position="147"/>
    </location>
</feature>
<keyword evidence="3" id="KW-1133">Transmembrane helix</keyword>
<feature type="transmembrane region" description="Helical" evidence="3">
    <location>
        <begin position="103"/>
        <end position="122"/>
    </location>
</feature>
<sequence>MKRQGTLIRWEKDRGFGFIRSPDIPADVFVHLRDFADRGAAPQVGMKLSFEEIHVGGKGPRAMAVRAASATQQAERRRASEAPRRKTDPSNGRAREAAQTSSSLPVALLLAIYVALLGYGVWTARLPPIALGVLLVISLLTFFVYGFDKGAAEAGRWRTAESTLHMLSLAGGWPGAWFAQRVFRHKIRKPEFMAVYWTTVLGHFAVVGAWVGKLLPASLLGA</sequence>
<protein>
    <submittedName>
        <fullName evidence="5">Cold shock and DUF1294 domain-containing protein</fullName>
    </submittedName>
</protein>
<evidence type="ECO:0000256" key="2">
    <source>
        <dbReference type="SAM" id="MobiDB-lite"/>
    </source>
</evidence>
<accession>A0ABU8XID4</accession>
<dbReference type="PROSITE" id="PS51857">
    <property type="entry name" value="CSD_2"/>
    <property type="match status" value="1"/>
</dbReference>